<evidence type="ECO:0000313" key="2">
    <source>
        <dbReference type="Proteomes" id="UP001214094"/>
    </source>
</evidence>
<dbReference type="Proteomes" id="UP001214094">
    <property type="component" value="Plasmid unnamedB"/>
</dbReference>
<dbReference type="EMBL" id="CP121310">
    <property type="protein sequence ID" value="WFP95550.1"/>
    <property type="molecule type" value="Genomic_DNA"/>
</dbReference>
<evidence type="ECO:0000313" key="1">
    <source>
        <dbReference type="EMBL" id="WFP95550.1"/>
    </source>
</evidence>
<sequence length="96" mass="10606">MFQTTAFVSELIRAANEVEKLTPSEVSRLLDRSVATIRGMREQAGVAGNRRTNDVVINLGIASARVRDLSIEDIKDTLIDAADAIRALRIILVERE</sequence>
<dbReference type="RefSeq" id="WP_090428530.1">
    <property type="nucleotide sequence ID" value="NZ_CP015882.1"/>
</dbReference>
<reference evidence="1 2" key="1">
    <citation type="submission" date="2023-03" db="EMBL/GenBank/DDBJ databases">
        <title>Comparative genome and transcriptome analysis combination mining strategies for increasing vitamin B12 production of Ensifer adhaerens strain.</title>
        <authorList>
            <person name="Yongheng L."/>
        </authorList>
    </citation>
    <scope>NUCLEOTIDE SEQUENCE [LARGE SCALE GENOMIC DNA]</scope>
    <source>
        <strain evidence="1 2">Casida A-T305</strain>
        <plasmid evidence="1 2">unnamedB</plasmid>
    </source>
</reference>
<keyword evidence="2" id="KW-1185">Reference proteome</keyword>
<gene>
    <name evidence="1" type="ORF">P4B07_34655</name>
</gene>
<name>A0ABY8HVM0_ENSAD</name>
<organism evidence="1 2">
    <name type="scientific">Ensifer adhaerens</name>
    <name type="common">Sinorhizobium morelense</name>
    <dbReference type="NCBI Taxonomy" id="106592"/>
    <lineage>
        <taxon>Bacteria</taxon>
        <taxon>Pseudomonadati</taxon>
        <taxon>Pseudomonadota</taxon>
        <taxon>Alphaproteobacteria</taxon>
        <taxon>Hyphomicrobiales</taxon>
        <taxon>Rhizobiaceae</taxon>
        <taxon>Sinorhizobium/Ensifer group</taxon>
        <taxon>Ensifer</taxon>
    </lineage>
</organism>
<accession>A0ABY8HVM0</accession>
<dbReference type="GeneID" id="29522863"/>
<proteinExistence type="predicted"/>
<keyword evidence="1" id="KW-0614">Plasmid</keyword>
<geneLocation type="plasmid" evidence="1 2">
    <name>unnamedB</name>
</geneLocation>
<protein>
    <submittedName>
        <fullName evidence="1">Uncharacterized protein</fullName>
    </submittedName>
</protein>